<evidence type="ECO:0000313" key="3">
    <source>
        <dbReference type="EMBL" id="ORC16098.1"/>
    </source>
</evidence>
<dbReference type="Proteomes" id="UP000192359">
    <property type="component" value="Unassembled WGS sequence"/>
</dbReference>
<dbReference type="EMBL" id="LXWF01000041">
    <property type="protein sequence ID" value="ORC16098.1"/>
    <property type="molecule type" value="Genomic_DNA"/>
</dbReference>
<evidence type="ECO:0000313" key="4">
    <source>
        <dbReference type="Proteomes" id="UP000192359"/>
    </source>
</evidence>
<dbReference type="InterPro" id="IPR030678">
    <property type="entry name" value="Peptide/Ni-bd"/>
</dbReference>
<feature type="domain" description="Solute-binding protein family 5" evidence="2">
    <location>
        <begin position="103"/>
        <end position="490"/>
    </location>
</feature>
<dbReference type="InterPro" id="IPR000914">
    <property type="entry name" value="SBP_5_dom"/>
</dbReference>
<dbReference type="Gene3D" id="3.40.190.10">
    <property type="entry name" value="Periplasmic binding protein-like II"/>
    <property type="match status" value="1"/>
</dbReference>
<evidence type="ECO:0000256" key="1">
    <source>
        <dbReference type="SAM" id="SignalP"/>
    </source>
</evidence>
<dbReference type="CDD" id="cd08501">
    <property type="entry name" value="PBP2_Lpqw"/>
    <property type="match status" value="1"/>
</dbReference>
<proteinExistence type="predicted"/>
<dbReference type="Pfam" id="PF00496">
    <property type="entry name" value="SBP_bac_5"/>
    <property type="match status" value="1"/>
</dbReference>
<dbReference type="SUPFAM" id="SSF53850">
    <property type="entry name" value="Periplasmic binding protein-like II"/>
    <property type="match status" value="1"/>
</dbReference>
<keyword evidence="4" id="KW-1185">Reference proteome</keyword>
<dbReference type="GO" id="GO:1904680">
    <property type="term" value="F:peptide transmembrane transporter activity"/>
    <property type="evidence" value="ECO:0007669"/>
    <property type="project" value="TreeGrafter"/>
</dbReference>
<feature type="chain" id="PRO_5039420040" description="Solute-binding protein family 5 domain-containing protein" evidence="1">
    <location>
        <begin position="25"/>
        <end position="588"/>
    </location>
</feature>
<accession>A0A1Y1RND4</accession>
<comment type="caution">
    <text evidence="3">The sequence shown here is derived from an EMBL/GenBank/DDBJ whole genome shotgun (WGS) entry which is preliminary data.</text>
</comment>
<dbReference type="RefSeq" id="WP_083092726.1">
    <property type="nucleotide sequence ID" value="NZ_LXWF01000041.1"/>
</dbReference>
<evidence type="ECO:0000259" key="2">
    <source>
        <dbReference type="Pfam" id="PF00496"/>
    </source>
</evidence>
<sequence length="588" mass="63391">MRKTRISTILSLSAVTALALSACASSSTGSSSSDSSASSDKSVSIALTNVFSSLNVGTSKSNSDTNGIINQMTSRGFYTVTDEFDIRHNDWFGSYEMTEEGEGIKVDYKVNDDQKWSDGDEIDKGDLLLAWAVQSGYFDGEGEDGVKYFDWSGETVGLKQAGEPTTGEDGRSISFTYPQAFADWEIAYDVAGNSYGTPAHVVAELAGMTEEELIEAIESATPGEENEQLRKIADAWNTGFDTTTMPSNEALTVGNGPYLVTAVEENQSVTLTANPNYQGDVKPKIGEVVLKIQGDVATQIQALQNGEVDAVAPQPSIDTVSQLEALSGVVTNKQPDQAYDHLDLNMKEGSPFADENVRKAFLLTVPRQDIVDKLIKPMDSEAAVLNSQLYVASDGENYSKTLESNNSSDYPSDDMEANIEQAKELLGGQTPTIRILYNNKNSNRINSFQMIKESAEKAGFIVEDSGTEQWSSLLAGGDYEASIYGWVSSGVGNVSLGQIFKTGSSSNFTGYSNATVDAAADEIMATTDTARIEELKMQADGEIFKDAYGLPLFQSIAVASYSDTLTGVVPKPGQQPLTWNIEEWDIAE</sequence>
<organism evidence="3 4">
    <name type="scientific">Rothia nasimurium</name>
    <dbReference type="NCBI Taxonomy" id="85336"/>
    <lineage>
        <taxon>Bacteria</taxon>
        <taxon>Bacillati</taxon>
        <taxon>Actinomycetota</taxon>
        <taxon>Actinomycetes</taxon>
        <taxon>Micrococcales</taxon>
        <taxon>Micrococcaceae</taxon>
        <taxon>Rothia</taxon>
    </lineage>
</organism>
<feature type="signal peptide" evidence="1">
    <location>
        <begin position="1"/>
        <end position="24"/>
    </location>
</feature>
<dbReference type="PANTHER" id="PTHR30290">
    <property type="entry name" value="PERIPLASMIC BINDING COMPONENT OF ABC TRANSPORTER"/>
    <property type="match status" value="1"/>
</dbReference>
<gene>
    <name evidence="3" type="ORF">A7979_05715</name>
</gene>
<dbReference type="AlphaFoldDB" id="A0A1Y1RND4"/>
<dbReference type="GO" id="GO:0015833">
    <property type="term" value="P:peptide transport"/>
    <property type="evidence" value="ECO:0007669"/>
    <property type="project" value="TreeGrafter"/>
</dbReference>
<keyword evidence="1" id="KW-0732">Signal</keyword>
<protein>
    <recommendedName>
        <fullName evidence="2">Solute-binding protein family 5 domain-containing protein</fullName>
    </recommendedName>
</protein>
<dbReference type="PIRSF" id="PIRSF002741">
    <property type="entry name" value="MppA"/>
    <property type="match status" value="1"/>
</dbReference>
<name>A0A1Y1RND4_9MICC</name>
<dbReference type="GO" id="GO:0043190">
    <property type="term" value="C:ATP-binding cassette (ABC) transporter complex"/>
    <property type="evidence" value="ECO:0007669"/>
    <property type="project" value="InterPro"/>
</dbReference>
<dbReference type="GO" id="GO:0042597">
    <property type="term" value="C:periplasmic space"/>
    <property type="evidence" value="ECO:0007669"/>
    <property type="project" value="UniProtKB-ARBA"/>
</dbReference>
<dbReference type="PROSITE" id="PS51257">
    <property type="entry name" value="PROKAR_LIPOPROTEIN"/>
    <property type="match status" value="1"/>
</dbReference>
<reference evidence="3 4" key="1">
    <citation type="submission" date="2016-05" db="EMBL/GenBank/DDBJ databases">
        <title>Draft genome sequence of a porcine commensal Rothia nasimurium.</title>
        <authorList>
            <person name="Gaiser R.A."/>
            <person name="Van Baarlen P."/>
            <person name="Wells J.M."/>
        </authorList>
    </citation>
    <scope>NUCLEOTIDE SEQUENCE [LARGE SCALE GENOMIC DNA]</scope>
    <source>
        <strain evidence="3 4">PT-32</strain>
    </source>
</reference>
<dbReference type="OrthoDB" id="7888869at2"/>
<dbReference type="PANTHER" id="PTHR30290:SF65">
    <property type="entry name" value="MONOACYL PHOSPHATIDYLINOSITOL TETRAMANNOSIDE-BINDING PROTEIN LPQW-RELATED"/>
    <property type="match status" value="1"/>
</dbReference>
<dbReference type="InterPro" id="IPR039424">
    <property type="entry name" value="SBP_5"/>
</dbReference>
<dbReference type="Gene3D" id="3.10.105.10">
    <property type="entry name" value="Dipeptide-binding Protein, Domain 3"/>
    <property type="match status" value="1"/>
</dbReference>